<dbReference type="PROSITE" id="PS00107">
    <property type="entry name" value="PROTEIN_KINASE_ATP"/>
    <property type="match status" value="1"/>
</dbReference>
<feature type="transmembrane region" description="Helical" evidence="17">
    <location>
        <begin position="270"/>
        <end position="291"/>
    </location>
</feature>
<dbReference type="PROSITE" id="PS00109">
    <property type="entry name" value="PROTEIN_KINASE_TYR"/>
    <property type="match status" value="1"/>
</dbReference>
<reference evidence="21" key="1">
    <citation type="submission" date="2025-08" db="UniProtKB">
        <authorList>
            <consortium name="RefSeq"/>
        </authorList>
    </citation>
    <scope>IDENTIFICATION</scope>
</reference>
<evidence type="ECO:0000256" key="13">
    <source>
        <dbReference type="ARBA" id="ARBA00023170"/>
    </source>
</evidence>
<evidence type="ECO:0000256" key="10">
    <source>
        <dbReference type="ARBA" id="ARBA00023136"/>
    </source>
</evidence>
<evidence type="ECO:0000256" key="6">
    <source>
        <dbReference type="ARBA" id="ARBA00022741"/>
    </source>
</evidence>
<dbReference type="GO" id="GO:0005524">
    <property type="term" value="F:ATP binding"/>
    <property type="evidence" value="ECO:0007669"/>
    <property type="project" value="UniProtKB-UniRule"/>
</dbReference>
<dbReference type="SMART" id="SM00219">
    <property type="entry name" value="TyrKc"/>
    <property type="match status" value="1"/>
</dbReference>
<evidence type="ECO:0000256" key="15">
    <source>
        <dbReference type="ARBA" id="ARBA00051243"/>
    </source>
</evidence>
<sequence length="637" mass="71277">MNIFEMFGNSVSAVVKHLRIGHNSAQELHIYVNNEADFLMINFTGSCELNLSMNASVLVEGEPVQFVCSPGKNCEGVSSIRWFLNGSRPSEGTSDFEETTWSSSNFNLVPHRNLSGLLLECRMLLDGVIRPFVRSMILDVAFPPRSAGVTVSNGSLNCSGTCHMKVNLSQTYEFSCQTLDSNPACIVEWTLQNPSARLPTHSPSKDLKTSAVSWRQKQGWDSTSTLRLTALPDFQRRSLVCSISHPDNLTMFREIRVVLLVNTGSVDASIIIIVGCWLAFVIVCLILAYAVKSAWVHEKGRRYRLNSDQPSAVQEKNDESSEVMEALIELEGPRTARGVLWDKVTILNKIGEGAFGVVYKANADGIIQEGKVETVAVKMIKEWVPGSSMVSDFMKELNICRTLQTHPNVITMLGCCVEKEPYCLIFEYAPNGNLAKFLMQKKAEWKAKRHGAPVSSDLIIKFACQIANGMHYLSSVKIIHRDLATRNILLDENLTCKVSDFGFSRDVFTQNFYQMSSSGAVPVRWMALESIVDDIYTTKSDVWSYGILVWEMITMGTHPYPGIKVTDLIDALKDGRRLPKPSYCGGELYKIMKECWHPTPTCRPDFADILQTVESMSSDPTEYLQMTKFTPDYDGYQ</sequence>
<keyword evidence="8 16" id="KW-0067">ATP-binding</keyword>
<dbReference type="AlphaFoldDB" id="A0A8B7XPB8"/>
<keyword evidence="12" id="KW-1015">Disulfide bond</keyword>
<dbReference type="PANTHER" id="PTHR24416:SF611">
    <property type="entry name" value="TYROSINE-PROTEIN KINASE TRANSMEMBRANE RECEPTOR ROR"/>
    <property type="match status" value="1"/>
</dbReference>
<keyword evidence="7" id="KW-0418">Kinase</keyword>
<dbReference type="GO" id="GO:0004714">
    <property type="term" value="F:transmembrane receptor protein tyrosine kinase activity"/>
    <property type="evidence" value="ECO:0007669"/>
    <property type="project" value="UniProtKB-EC"/>
</dbReference>
<evidence type="ECO:0000256" key="14">
    <source>
        <dbReference type="ARBA" id="ARBA00023180"/>
    </source>
</evidence>
<dbReference type="Proteomes" id="UP000694845">
    <property type="component" value="Unplaced"/>
</dbReference>
<dbReference type="Gene3D" id="3.30.200.20">
    <property type="entry name" value="Phosphorylase Kinase, domain 1"/>
    <property type="match status" value="1"/>
</dbReference>
<protein>
    <recommendedName>
        <fullName evidence="2">receptor protein-tyrosine kinase</fullName>
        <ecNumber evidence="2">2.7.10.1</ecNumber>
    </recommendedName>
</protein>
<evidence type="ECO:0000259" key="18">
    <source>
        <dbReference type="PROSITE" id="PS50011"/>
    </source>
</evidence>
<dbReference type="SUPFAM" id="SSF56112">
    <property type="entry name" value="Protein kinase-like (PK-like)"/>
    <property type="match status" value="1"/>
</dbReference>
<feature type="domain" description="Protein kinase" evidence="18">
    <location>
        <begin position="344"/>
        <end position="624"/>
    </location>
</feature>
<keyword evidence="9 17" id="KW-1133">Transmembrane helix</keyword>
<keyword evidence="4 17" id="KW-0812">Transmembrane</keyword>
<dbReference type="PROSITE" id="PS50011">
    <property type="entry name" value="PROTEIN_KINASE_DOM"/>
    <property type="match status" value="1"/>
</dbReference>
<dbReference type="PANTHER" id="PTHR24416">
    <property type="entry name" value="TYROSINE-PROTEIN KINASE RECEPTOR"/>
    <property type="match status" value="1"/>
</dbReference>
<name>A0A8B7XPB8_ACAPL</name>
<evidence type="ECO:0000256" key="9">
    <source>
        <dbReference type="ARBA" id="ARBA00022989"/>
    </source>
</evidence>
<feature type="binding site" evidence="16">
    <location>
        <position position="378"/>
    </location>
    <ligand>
        <name>ATP</name>
        <dbReference type="ChEBI" id="CHEBI:30616"/>
    </ligand>
</feature>
<keyword evidence="5" id="KW-0732">Signal</keyword>
<dbReference type="InterPro" id="IPR013162">
    <property type="entry name" value="CD80_C2-set"/>
</dbReference>
<comment type="catalytic activity">
    <reaction evidence="15">
        <text>L-tyrosyl-[protein] + ATP = O-phospho-L-tyrosyl-[protein] + ADP + H(+)</text>
        <dbReference type="Rhea" id="RHEA:10596"/>
        <dbReference type="Rhea" id="RHEA-COMP:10136"/>
        <dbReference type="Rhea" id="RHEA-COMP:20101"/>
        <dbReference type="ChEBI" id="CHEBI:15378"/>
        <dbReference type="ChEBI" id="CHEBI:30616"/>
        <dbReference type="ChEBI" id="CHEBI:46858"/>
        <dbReference type="ChEBI" id="CHEBI:61978"/>
        <dbReference type="ChEBI" id="CHEBI:456216"/>
        <dbReference type="EC" id="2.7.10.1"/>
    </reaction>
</comment>
<dbReference type="InterPro" id="IPR050122">
    <property type="entry name" value="RTK"/>
</dbReference>
<keyword evidence="13" id="KW-0675">Receptor</keyword>
<dbReference type="InterPro" id="IPR013783">
    <property type="entry name" value="Ig-like_fold"/>
</dbReference>
<dbReference type="Pfam" id="PF08205">
    <property type="entry name" value="C2-set_2"/>
    <property type="match status" value="1"/>
</dbReference>
<feature type="domain" description="Ig-like" evidence="19">
    <location>
        <begin position="144"/>
        <end position="258"/>
    </location>
</feature>
<evidence type="ECO:0000256" key="1">
    <source>
        <dbReference type="ARBA" id="ARBA00004479"/>
    </source>
</evidence>
<evidence type="ECO:0000256" key="4">
    <source>
        <dbReference type="ARBA" id="ARBA00022692"/>
    </source>
</evidence>
<evidence type="ECO:0000256" key="7">
    <source>
        <dbReference type="ARBA" id="ARBA00022777"/>
    </source>
</evidence>
<dbReference type="InterPro" id="IPR020635">
    <property type="entry name" value="Tyr_kinase_cat_dom"/>
</dbReference>
<evidence type="ECO:0000256" key="16">
    <source>
        <dbReference type="PROSITE-ProRule" id="PRU10141"/>
    </source>
</evidence>
<dbReference type="InterPro" id="IPR017441">
    <property type="entry name" value="Protein_kinase_ATP_BS"/>
</dbReference>
<dbReference type="EC" id="2.7.10.1" evidence="2"/>
<dbReference type="Gene3D" id="2.60.40.10">
    <property type="entry name" value="Immunoglobulins"/>
    <property type="match status" value="1"/>
</dbReference>
<dbReference type="KEGG" id="aplc:110974979"/>
<dbReference type="InterPro" id="IPR011009">
    <property type="entry name" value="Kinase-like_dom_sf"/>
</dbReference>
<dbReference type="GeneID" id="110974979"/>
<evidence type="ECO:0000256" key="17">
    <source>
        <dbReference type="SAM" id="Phobius"/>
    </source>
</evidence>
<dbReference type="InterPro" id="IPR007110">
    <property type="entry name" value="Ig-like_dom"/>
</dbReference>
<accession>A0A8B7XPB8</accession>
<dbReference type="PRINTS" id="PR00109">
    <property type="entry name" value="TYRKINASE"/>
</dbReference>
<keyword evidence="10 17" id="KW-0472">Membrane</keyword>
<evidence type="ECO:0000256" key="8">
    <source>
        <dbReference type="ARBA" id="ARBA00022840"/>
    </source>
</evidence>
<dbReference type="RefSeq" id="XP_022082663.1">
    <property type="nucleotide sequence ID" value="XM_022226971.1"/>
</dbReference>
<evidence type="ECO:0000256" key="12">
    <source>
        <dbReference type="ARBA" id="ARBA00023157"/>
    </source>
</evidence>
<dbReference type="InterPro" id="IPR001245">
    <property type="entry name" value="Ser-Thr/Tyr_kinase_cat_dom"/>
</dbReference>
<dbReference type="InterPro" id="IPR008266">
    <property type="entry name" value="Tyr_kinase_AS"/>
</dbReference>
<dbReference type="Gene3D" id="1.10.510.10">
    <property type="entry name" value="Transferase(Phosphotransferase) domain 1"/>
    <property type="match status" value="1"/>
</dbReference>
<dbReference type="CDD" id="cd00192">
    <property type="entry name" value="PTKc"/>
    <property type="match status" value="1"/>
</dbReference>
<dbReference type="FunFam" id="1.10.510.10:FF:000190">
    <property type="entry name" value="Proto-oncogene tyrosine-protein kinase receptor Ret"/>
    <property type="match status" value="1"/>
</dbReference>
<evidence type="ECO:0000256" key="3">
    <source>
        <dbReference type="ARBA" id="ARBA00022679"/>
    </source>
</evidence>
<evidence type="ECO:0000313" key="21">
    <source>
        <dbReference type="RefSeq" id="XP_022082663.1"/>
    </source>
</evidence>
<comment type="subcellular location">
    <subcellularLocation>
        <location evidence="1">Membrane</location>
        <topology evidence="1">Single-pass type I membrane protein</topology>
    </subcellularLocation>
</comment>
<evidence type="ECO:0000256" key="5">
    <source>
        <dbReference type="ARBA" id="ARBA00022729"/>
    </source>
</evidence>
<evidence type="ECO:0000256" key="2">
    <source>
        <dbReference type="ARBA" id="ARBA00011902"/>
    </source>
</evidence>
<keyword evidence="14" id="KW-0325">Glycoprotein</keyword>
<dbReference type="Pfam" id="PF07714">
    <property type="entry name" value="PK_Tyr_Ser-Thr"/>
    <property type="match status" value="1"/>
</dbReference>
<dbReference type="GO" id="GO:0005886">
    <property type="term" value="C:plasma membrane"/>
    <property type="evidence" value="ECO:0007669"/>
    <property type="project" value="TreeGrafter"/>
</dbReference>
<keyword evidence="6 16" id="KW-0547">Nucleotide-binding</keyword>
<dbReference type="OrthoDB" id="5984265at2759"/>
<dbReference type="PROSITE" id="PS50835">
    <property type="entry name" value="IG_LIKE"/>
    <property type="match status" value="1"/>
</dbReference>
<dbReference type="InterPro" id="IPR000719">
    <property type="entry name" value="Prot_kinase_dom"/>
</dbReference>
<keyword evidence="3" id="KW-0808">Transferase</keyword>
<dbReference type="GO" id="GO:0043235">
    <property type="term" value="C:receptor complex"/>
    <property type="evidence" value="ECO:0007669"/>
    <property type="project" value="TreeGrafter"/>
</dbReference>
<evidence type="ECO:0000313" key="20">
    <source>
        <dbReference type="Proteomes" id="UP000694845"/>
    </source>
</evidence>
<dbReference type="GO" id="GO:0007169">
    <property type="term" value="P:cell surface receptor protein tyrosine kinase signaling pathway"/>
    <property type="evidence" value="ECO:0007669"/>
    <property type="project" value="TreeGrafter"/>
</dbReference>
<evidence type="ECO:0000259" key="19">
    <source>
        <dbReference type="PROSITE" id="PS50835"/>
    </source>
</evidence>
<organism evidence="20 21">
    <name type="scientific">Acanthaster planci</name>
    <name type="common">Crown-of-thorns starfish</name>
    <dbReference type="NCBI Taxonomy" id="133434"/>
    <lineage>
        <taxon>Eukaryota</taxon>
        <taxon>Metazoa</taxon>
        <taxon>Echinodermata</taxon>
        <taxon>Eleutherozoa</taxon>
        <taxon>Asterozoa</taxon>
        <taxon>Asteroidea</taxon>
        <taxon>Valvatacea</taxon>
        <taxon>Valvatida</taxon>
        <taxon>Acanthasteridae</taxon>
        <taxon>Acanthaster</taxon>
    </lineage>
</organism>
<keyword evidence="20" id="KW-1185">Reference proteome</keyword>
<evidence type="ECO:0000256" key="11">
    <source>
        <dbReference type="ARBA" id="ARBA00023137"/>
    </source>
</evidence>
<proteinExistence type="predicted"/>
<gene>
    <name evidence="21" type="primary">LOC110974979</name>
</gene>
<keyword evidence="11" id="KW-0829">Tyrosine-protein kinase</keyword>